<dbReference type="SUPFAM" id="SSF53335">
    <property type="entry name" value="S-adenosyl-L-methionine-dependent methyltransferases"/>
    <property type="match status" value="1"/>
</dbReference>
<organism evidence="2 3">
    <name type="scientific">Cereibacter sphaeroides</name>
    <name type="common">Rhodobacter sphaeroides</name>
    <dbReference type="NCBI Taxonomy" id="1063"/>
    <lineage>
        <taxon>Bacteria</taxon>
        <taxon>Pseudomonadati</taxon>
        <taxon>Pseudomonadota</taxon>
        <taxon>Alphaproteobacteria</taxon>
        <taxon>Rhodobacterales</taxon>
        <taxon>Paracoccaceae</taxon>
        <taxon>Cereibacter</taxon>
    </lineage>
</organism>
<accession>A0AAX1UG41</accession>
<dbReference type="EMBL" id="QWGP01000033">
    <property type="protein sequence ID" value="RHZ91484.1"/>
    <property type="molecule type" value="Genomic_DNA"/>
</dbReference>
<dbReference type="GO" id="GO:0008168">
    <property type="term" value="F:methyltransferase activity"/>
    <property type="evidence" value="ECO:0007669"/>
    <property type="project" value="UniProtKB-KW"/>
</dbReference>
<gene>
    <name evidence="2" type="ORF">D1114_20035</name>
</gene>
<proteinExistence type="predicted"/>
<dbReference type="Pfam" id="PF13649">
    <property type="entry name" value="Methyltransf_25"/>
    <property type="match status" value="1"/>
</dbReference>
<name>A0AAX1UG41_CERSP</name>
<evidence type="ECO:0000259" key="1">
    <source>
        <dbReference type="Pfam" id="PF13649"/>
    </source>
</evidence>
<dbReference type="InterPro" id="IPR041698">
    <property type="entry name" value="Methyltransf_25"/>
</dbReference>
<evidence type="ECO:0000313" key="3">
    <source>
        <dbReference type="Proteomes" id="UP000266305"/>
    </source>
</evidence>
<keyword evidence="2" id="KW-0808">Transferase</keyword>
<dbReference type="CDD" id="cd02440">
    <property type="entry name" value="AdoMet_MTases"/>
    <property type="match status" value="1"/>
</dbReference>
<dbReference type="AlphaFoldDB" id="A0AAX1UG41"/>
<keyword evidence="2" id="KW-0489">Methyltransferase</keyword>
<dbReference type="RefSeq" id="WP_119001216.1">
    <property type="nucleotide sequence ID" value="NZ_QWGP01000033.1"/>
</dbReference>
<sequence>MTPEEAFFTLHSGLEREGPGDAESLAWALEAARVPRAGRVLDAGSGPGADVEALLAAVPEGQVVAMDLHRPYIDELAARLGVDARLQAVAGDMREPVGMFDLIWCAGAISGVGIAAALAGWRAHLKPGGRVIFSELGWRIDNPPLEARDFWATYPAMGDRAGICAQVEGAGYRILADRWLPDAAWEAYYGPLAARIAHLRAEAEPSLADALDQGTAEIDLWHRHGSSYGYLQVIAEPAA</sequence>
<feature type="domain" description="Methyltransferase" evidence="1">
    <location>
        <begin position="40"/>
        <end position="129"/>
    </location>
</feature>
<protein>
    <submittedName>
        <fullName evidence="2">Class I SAM-dependent methyltransferase</fullName>
    </submittedName>
</protein>
<reference evidence="2 3" key="1">
    <citation type="submission" date="2018-08" db="EMBL/GenBank/DDBJ databases">
        <title>Draft genome sequence of Rhodobacter sphaeroides FY.</title>
        <authorList>
            <person name="Rayyan A."/>
            <person name="Meyer T.E."/>
            <person name="Kyndt J.A."/>
        </authorList>
    </citation>
    <scope>NUCLEOTIDE SEQUENCE [LARGE SCALE GENOMIC DNA]</scope>
    <source>
        <strain evidence="2 3">FY</strain>
    </source>
</reference>
<evidence type="ECO:0000313" key="2">
    <source>
        <dbReference type="EMBL" id="RHZ91484.1"/>
    </source>
</evidence>
<dbReference type="Gene3D" id="3.40.50.150">
    <property type="entry name" value="Vaccinia Virus protein VP39"/>
    <property type="match status" value="1"/>
</dbReference>
<dbReference type="Proteomes" id="UP000266305">
    <property type="component" value="Unassembled WGS sequence"/>
</dbReference>
<comment type="caution">
    <text evidence="2">The sequence shown here is derived from an EMBL/GenBank/DDBJ whole genome shotgun (WGS) entry which is preliminary data.</text>
</comment>
<dbReference type="GO" id="GO:0032259">
    <property type="term" value="P:methylation"/>
    <property type="evidence" value="ECO:0007669"/>
    <property type="project" value="UniProtKB-KW"/>
</dbReference>
<dbReference type="InterPro" id="IPR029063">
    <property type="entry name" value="SAM-dependent_MTases_sf"/>
</dbReference>